<evidence type="ECO:0000259" key="1">
    <source>
        <dbReference type="Pfam" id="PF01863"/>
    </source>
</evidence>
<dbReference type="KEGG" id="vab:WPS_21090"/>
<proteinExistence type="predicted"/>
<evidence type="ECO:0000313" key="2">
    <source>
        <dbReference type="EMBL" id="BDE06833.1"/>
    </source>
</evidence>
<dbReference type="Pfam" id="PF01863">
    <property type="entry name" value="YgjP-like"/>
    <property type="match status" value="1"/>
</dbReference>
<dbReference type="InterPro" id="IPR002725">
    <property type="entry name" value="YgjP-like_metallopeptidase"/>
</dbReference>
<dbReference type="RefSeq" id="WP_317994476.1">
    <property type="nucleotide sequence ID" value="NZ_AP025523.1"/>
</dbReference>
<reference evidence="2 3" key="1">
    <citation type="journal article" date="2022" name="ISME Commun">
        <title>Vulcanimicrobium alpinus gen. nov. sp. nov., the first cultivated representative of the candidate phylum 'Eremiobacterota', is a metabolically versatile aerobic anoxygenic phototroph.</title>
        <authorList>
            <person name="Yabe S."/>
            <person name="Muto K."/>
            <person name="Abe K."/>
            <person name="Yokota A."/>
            <person name="Staudigel H."/>
            <person name="Tebo B.M."/>
        </authorList>
    </citation>
    <scope>NUCLEOTIDE SEQUENCE [LARGE SCALE GENOMIC DNA]</scope>
    <source>
        <strain evidence="2 3">WC8-2</strain>
    </source>
</reference>
<accession>A0AAN1XYV1</accession>
<dbReference type="CDD" id="cd07344">
    <property type="entry name" value="M48_yhfN_like"/>
    <property type="match status" value="1"/>
</dbReference>
<dbReference type="PANTHER" id="PTHR30399">
    <property type="entry name" value="UNCHARACTERIZED PROTEIN YGJP"/>
    <property type="match status" value="1"/>
</dbReference>
<sequence>MHQKWGSCSTSGIITLASDLAGCDSRVQDVVIVHELLHLRVHNHGKLFRTLMTVHVPYWQKLNIVAPEFVAGASKRSDRL</sequence>
<feature type="domain" description="YgjP-like metallopeptidase" evidence="1">
    <location>
        <begin position="1"/>
        <end position="62"/>
    </location>
</feature>
<dbReference type="InterPro" id="IPR053136">
    <property type="entry name" value="UTP_pyrophosphatase-like"/>
</dbReference>
<gene>
    <name evidence="2" type="ORF">WPS_21090</name>
</gene>
<protein>
    <recommendedName>
        <fullName evidence="1">YgjP-like metallopeptidase domain-containing protein</fullName>
    </recommendedName>
</protein>
<name>A0AAN1XYV1_UNVUL</name>
<dbReference type="PANTHER" id="PTHR30399:SF1">
    <property type="entry name" value="UTP PYROPHOSPHATASE"/>
    <property type="match status" value="1"/>
</dbReference>
<dbReference type="EMBL" id="AP025523">
    <property type="protein sequence ID" value="BDE06833.1"/>
    <property type="molecule type" value="Genomic_DNA"/>
</dbReference>
<organism evidence="2 3">
    <name type="scientific">Vulcanimicrobium alpinum</name>
    <dbReference type="NCBI Taxonomy" id="3016050"/>
    <lineage>
        <taxon>Bacteria</taxon>
        <taxon>Bacillati</taxon>
        <taxon>Vulcanimicrobiota</taxon>
        <taxon>Vulcanimicrobiia</taxon>
        <taxon>Vulcanimicrobiales</taxon>
        <taxon>Vulcanimicrobiaceae</taxon>
        <taxon>Vulcanimicrobium</taxon>
    </lineage>
</organism>
<dbReference type="Proteomes" id="UP001317532">
    <property type="component" value="Chromosome"/>
</dbReference>
<dbReference type="Gene3D" id="3.30.2010.10">
    <property type="entry name" value="Metalloproteases ('zincins'), catalytic domain"/>
    <property type="match status" value="1"/>
</dbReference>
<dbReference type="AlphaFoldDB" id="A0AAN1XYV1"/>
<evidence type="ECO:0000313" key="3">
    <source>
        <dbReference type="Proteomes" id="UP001317532"/>
    </source>
</evidence>
<keyword evidence="3" id="KW-1185">Reference proteome</keyword>